<dbReference type="STRING" id="279824.SAMN03080617_02624"/>
<feature type="signal peptide" evidence="1">
    <location>
        <begin position="1"/>
        <end position="26"/>
    </location>
</feature>
<dbReference type="Pfam" id="PF00884">
    <property type="entry name" value="Sulfatase"/>
    <property type="match status" value="1"/>
</dbReference>
<dbReference type="InterPro" id="IPR017850">
    <property type="entry name" value="Alkaline_phosphatase_core_sf"/>
</dbReference>
<gene>
    <name evidence="3" type="ORF">SAMN03080617_02624</name>
</gene>
<proteinExistence type="predicted"/>
<feature type="domain" description="Sulfatase N-terminal" evidence="2">
    <location>
        <begin position="244"/>
        <end position="353"/>
    </location>
</feature>
<dbReference type="SUPFAM" id="SSF53649">
    <property type="entry name" value="Alkaline phosphatase-like"/>
    <property type="match status" value="1"/>
</dbReference>
<dbReference type="EMBL" id="FMXE01000018">
    <property type="protein sequence ID" value="SDA83200.1"/>
    <property type="molecule type" value="Genomic_DNA"/>
</dbReference>
<keyword evidence="4" id="KW-1185">Reference proteome</keyword>
<dbReference type="InterPro" id="IPR000917">
    <property type="entry name" value="Sulfatase_N"/>
</dbReference>
<reference evidence="4" key="1">
    <citation type="submission" date="2016-10" db="EMBL/GenBank/DDBJ databases">
        <authorList>
            <person name="Varghese N."/>
            <person name="Submissions S."/>
        </authorList>
    </citation>
    <scope>NUCLEOTIDE SEQUENCE [LARGE SCALE GENOMIC DNA]</scope>
    <source>
        <strain evidence="4">DSM 22703</strain>
    </source>
</reference>
<evidence type="ECO:0000256" key="1">
    <source>
        <dbReference type="SAM" id="SignalP"/>
    </source>
</evidence>
<keyword evidence="1" id="KW-0732">Signal</keyword>
<protein>
    <submittedName>
        <fullName evidence="3">Type I phosphodiesterase / nucleotide pyrophosphatase</fullName>
    </submittedName>
</protein>
<dbReference type="RefSeq" id="WP_245693261.1">
    <property type="nucleotide sequence ID" value="NZ_FMXE01000018.1"/>
</dbReference>
<name>A0A1G5YLH5_9BACT</name>
<accession>A0A1G5YLH5</accession>
<dbReference type="Gene3D" id="3.40.720.10">
    <property type="entry name" value="Alkaline Phosphatase, subunit A"/>
    <property type="match status" value="1"/>
</dbReference>
<evidence type="ECO:0000259" key="2">
    <source>
        <dbReference type="Pfam" id="PF00884"/>
    </source>
</evidence>
<dbReference type="Proteomes" id="UP000198756">
    <property type="component" value="Unassembled WGS sequence"/>
</dbReference>
<evidence type="ECO:0000313" key="4">
    <source>
        <dbReference type="Proteomes" id="UP000198756"/>
    </source>
</evidence>
<sequence length="369" mass="42166">MPNQKMKISNFLFLALCLLASQPAFSQNKTHKTENIVLITLDGLRWQELFKGADSLFVDDTGMIKSMGSLLGDFWHEDPKLRRKMLFPFVWNTIATQGQIYGNRAHGNMVNNQNKMWFSYPGYNEVLSGFADDERINSNSKINNPNVTFLEYLNQKPEYKGKVMAFGSWDVFPYIVNEERSGIPVNAGFDKAEGAGLTDVEKTLNRLQSEIRGPWGGVRLDPFTHHFAMEAMKKYKPRVTYIAYGETDDWAHDNEYDQYLWSARQTDAYIREIWEYIQSDPQYKDKTTMIITTDHGRGTNKSSWKSHGSSIPDAGEIWMMAIGPDTPATGEMKTQGQWQSAMIARTIFQLLGMDYPDAKAAPAIKEMVR</sequence>
<evidence type="ECO:0000313" key="3">
    <source>
        <dbReference type="EMBL" id="SDA83200.1"/>
    </source>
</evidence>
<feature type="chain" id="PRO_5011608494" evidence="1">
    <location>
        <begin position="27"/>
        <end position="369"/>
    </location>
</feature>
<dbReference type="AlphaFoldDB" id="A0A1G5YLH5"/>
<organism evidence="3 4">
    <name type="scientific">Algoriphagus alkaliphilus</name>
    <dbReference type="NCBI Taxonomy" id="279824"/>
    <lineage>
        <taxon>Bacteria</taxon>
        <taxon>Pseudomonadati</taxon>
        <taxon>Bacteroidota</taxon>
        <taxon>Cytophagia</taxon>
        <taxon>Cytophagales</taxon>
        <taxon>Cyclobacteriaceae</taxon>
        <taxon>Algoriphagus</taxon>
    </lineage>
</organism>